<keyword evidence="2" id="KW-1185">Reference proteome</keyword>
<organism evidence="1 2">
    <name type="scientific">Legionella jamestowniensis</name>
    <dbReference type="NCBI Taxonomy" id="455"/>
    <lineage>
        <taxon>Bacteria</taxon>
        <taxon>Pseudomonadati</taxon>
        <taxon>Pseudomonadota</taxon>
        <taxon>Gammaproteobacteria</taxon>
        <taxon>Legionellales</taxon>
        <taxon>Legionellaceae</taxon>
        <taxon>Legionella</taxon>
    </lineage>
</organism>
<dbReference type="Proteomes" id="UP000093336">
    <property type="component" value="Unassembled WGS sequence"/>
</dbReference>
<evidence type="ECO:0008006" key="3">
    <source>
        <dbReference type="Google" id="ProtNLM"/>
    </source>
</evidence>
<protein>
    <recommendedName>
        <fullName evidence="3">Dot/Icm T4SS effector</fullName>
    </recommendedName>
</protein>
<proteinExistence type="predicted"/>
<evidence type="ECO:0000313" key="1">
    <source>
        <dbReference type="EMBL" id="OCH98176.1"/>
    </source>
</evidence>
<evidence type="ECO:0000313" key="2">
    <source>
        <dbReference type="Proteomes" id="UP000093336"/>
    </source>
</evidence>
<reference evidence="1 2" key="1">
    <citation type="submission" date="2016-05" db="EMBL/GenBank/DDBJ databases">
        <authorList>
            <person name="Prochazka B."/>
            <person name="Indra A."/>
            <person name="Hasenberger P."/>
            <person name="Blaschitz M."/>
            <person name="Wagner L."/>
            <person name="Wewalka G."/>
            <person name="Sorschag S."/>
            <person name="Schmid D."/>
            <person name="Ruppitsch W."/>
        </authorList>
    </citation>
    <scope>NUCLEOTIDE SEQUENCE [LARGE SCALE GENOMIC DNA]</scope>
    <source>
        <strain evidence="1 2">974010_12</strain>
    </source>
</reference>
<gene>
    <name evidence="1" type="ORF">A8135_11435</name>
</gene>
<dbReference type="EMBL" id="LYOZ01000016">
    <property type="protein sequence ID" value="OCH98176.1"/>
    <property type="molecule type" value="Genomic_DNA"/>
</dbReference>
<name>A0ABX2XZ12_9GAMM</name>
<comment type="caution">
    <text evidence="1">The sequence shown here is derived from an EMBL/GenBank/DDBJ whole genome shotgun (WGS) entry which is preliminary data.</text>
</comment>
<dbReference type="RefSeq" id="WP_065620642.1">
    <property type="nucleotide sequence ID" value="NZ_LYOZ01000016.1"/>
</dbReference>
<accession>A0ABX2XZ12</accession>
<sequence>MKKRVLLVDFDKTLSGTDAFGNTRWIKPTLARIATQAKEGAEVVIFTSMDSSNLKQDVLENIHFEELKRARDNRGESELVTRTAGLKKLQEVCIEAGVQRPDIKVMTPHDALADVDIGMSYTSLHEPTYNKYVENLIREEYRVNFKALETDNKYHQFILDELYLTRLDGIIGLLLKNKGGHIGAFTANSFEPLKGLVKLHAPDHAEEITQTIENINRAIQTKEYGQARELLEALAERVNDTVAEPKIKHVMELMLIQSTENLGELKDRFHAFLAKNVNDHEHVKISQKIYDMAKEAGPFEHTEKFLMSLHTLRKLTENAQAGDVIDIEYLDDKHECLDEMLAAQKYFIEKVCDKPITINVKTTLVRDISRRGDYQLESYNETSLTSDVDFEQTKAHIISELESGHNLSLTNLKNLQLDGNQHKQLLRAISEKFNTIQKAPAYPDSKSGFFFSCFKYSPKQLDEIKNLKRAYVAVLSNIPLEDRIASVGDAIRGLTSIINFQRGIPVGKTTTRSEVDKLLDVENTINLKS</sequence>